<protein>
    <submittedName>
        <fullName evidence="2">Transcriptional regulator ArsR family</fullName>
    </submittedName>
</protein>
<dbReference type="InterPro" id="IPR036388">
    <property type="entry name" value="WH-like_DNA-bd_sf"/>
</dbReference>
<sequence>MATREEMIFSEIKNNPGIRFRELMKKVGITNGVMSHYLRKLEENESVWIERTPRVTRFYSSDLSEDEAKLVKRLRQETPKKILVALVENDQLTFKELVLKIAKSPSTTSFYLSQLVKENIINTSKSYSVKTYSNAEKKRIANLIGEYHPDIIEQSSDNWADIISSL</sequence>
<reference evidence="2" key="1">
    <citation type="journal article" date="2014" name="Genome Biol. Evol.">
        <title>Pangenome evidence for extensive interdomain horizontal transfer affecting lineage core and shell genes in uncultured planktonic thaumarchaeota and euryarchaeota.</title>
        <authorList>
            <person name="Deschamps P."/>
            <person name="Zivanovic Y."/>
            <person name="Moreira D."/>
            <person name="Rodriguez-Valera F."/>
            <person name="Lopez-Garcia P."/>
        </authorList>
    </citation>
    <scope>NUCLEOTIDE SEQUENCE</scope>
</reference>
<dbReference type="Pfam" id="PF13412">
    <property type="entry name" value="HTH_24"/>
    <property type="match status" value="1"/>
</dbReference>
<organism evidence="2">
    <name type="scientific">uncultured marine thaumarchaeote KM3_70_E10</name>
    <dbReference type="NCBI Taxonomy" id="1456254"/>
    <lineage>
        <taxon>Archaea</taxon>
        <taxon>Nitrososphaerota</taxon>
        <taxon>environmental samples</taxon>
    </lineage>
</organism>
<proteinExistence type="predicted"/>
<feature type="domain" description="HVO-0163 N-terminal HTH" evidence="1">
    <location>
        <begin position="6"/>
        <end position="67"/>
    </location>
</feature>
<name>A0A075HJZ4_9ARCH</name>
<accession>A0A075HJZ4</accession>
<evidence type="ECO:0000313" key="2">
    <source>
        <dbReference type="EMBL" id="AIF15570.1"/>
    </source>
</evidence>
<dbReference type="EMBL" id="KF901031">
    <property type="protein sequence ID" value="AIF15570.1"/>
    <property type="molecule type" value="Genomic_DNA"/>
</dbReference>
<dbReference type="PANTHER" id="PTHR36216">
    <property type="entry name" value="TRANSCRIPTIONAL REGULATOR, TRMB"/>
    <property type="match status" value="1"/>
</dbReference>
<dbReference type="PANTHER" id="PTHR36216:SF1">
    <property type="entry name" value="HTH ARSR-TYPE DOMAIN-CONTAINING PROTEIN"/>
    <property type="match status" value="1"/>
</dbReference>
<dbReference type="InterPro" id="IPR056504">
    <property type="entry name" value="HTH_HVO_0163_N"/>
</dbReference>
<evidence type="ECO:0000259" key="1">
    <source>
        <dbReference type="Pfam" id="PF24266"/>
    </source>
</evidence>
<dbReference type="SUPFAM" id="SSF46785">
    <property type="entry name" value="Winged helix' DNA-binding domain"/>
    <property type="match status" value="2"/>
</dbReference>
<dbReference type="Pfam" id="PF24266">
    <property type="entry name" value="HTH_HVO_0163_N"/>
    <property type="match status" value="1"/>
</dbReference>
<dbReference type="InterPro" id="IPR036390">
    <property type="entry name" value="WH_DNA-bd_sf"/>
</dbReference>
<dbReference type="Gene3D" id="1.10.10.10">
    <property type="entry name" value="Winged helix-like DNA-binding domain superfamily/Winged helix DNA-binding domain"/>
    <property type="match status" value="2"/>
</dbReference>
<dbReference type="AlphaFoldDB" id="A0A075HJZ4"/>